<comment type="caution">
    <text evidence="10">The sequence shown here is derived from an EMBL/GenBank/DDBJ whole genome shotgun (WGS) entry which is preliminary data.</text>
</comment>
<comment type="similarity">
    <text evidence="2">Belongs to the fucolectin family.</text>
</comment>
<dbReference type="PANTHER" id="PTHR45713">
    <property type="entry name" value="FTP DOMAIN-CONTAINING PROTEIN"/>
    <property type="match status" value="1"/>
</dbReference>
<reference evidence="11" key="1">
    <citation type="journal article" date="2023" name="Commun. Biol.">
        <title>Genome analysis of Parmales, the sister group of diatoms, reveals the evolutionary specialization of diatoms from phago-mixotrophs to photoautotrophs.</title>
        <authorList>
            <person name="Ban H."/>
            <person name="Sato S."/>
            <person name="Yoshikawa S."/>
            <person name="Yamada K."/>
            <person name="Nakamura Y."/>
            <person name="Ichinomiya M."/>
            <person name="Sato N."/>
            <person name="Blanc-Mathieu R."/>
            <person name="Endo H."/>
            <person name="Kuwata A."/>
            <person name="Ogata H."/>
        </authorList>
    </citation>
    <scope>NUCLEOTIDE SEQUENCE [LARGE SCALE GENOMIC DNA]</scope>
    <source>
        <strain evidence="11">NIES 3699</strain>
    </source>
</reference>
<gene>
    <name evidence="10" type="ORF">TrVE_jg4848</name>
</gene>
<evidence type="ECO:0000256" key="7">
    <source>
        <dbReference type="ARBA" id="ARBA00023157"/>
    </source>
</evidence>
<evidence type="ECO:0000256" key="2">
    <source>
        <dbReference type="ARBA" id="ARBA00010147"/>
    </source>
</evidence>
<dbReference type="GO" id="GO:0042806">
    <property type="term" value="F:fucose binding"/>
    <property type="evidence" value="ECO:0007669"/>
    <property type="project" value="UniProtKB-ARBA"/>
</dbReference>
<dbReference type="SUPFAM" id="SSF49785">
    <property type="entry name" value="Galactose-binding domain-like"/>
    <property type="match status" value="1"/>
</dbReference>
<feature type="compositionally biased region" description="Low complexity" evidence="8">
    <location>
        <begin position="1"/>
        <end position="17"/>
    </location>
</feature>
<feature type="domain" description="Fucolectin tachylectin-4 pentraxin-1" evidence="9">
    <location>
        <begin position="326"/>
        <end position="476"/>
    </location>
</feature>
<evidence type="ECO:0000313" key="10">
    <source>
        <dbReference type="EMBL" id="GMH47406.1"/>
    </source>
</evidence>
<keyword evidence="11" id="KW-1185">Reference proteome</keyword>
<dbReference type="InterPro" id="IPR008979">
    <property type="entry name" value="Galactose-bd-like_sf"/>
</dbReference>
<dbReference type="GO" id="GO:0001868">
    <property type="term" value="P:regulation of complement activation, lectin pathway"/>
    <property type="evidence" value="ECO:0007669"/>
    <property type="project" value="UniProtKB-ARBA"/>
</dbReference>
<sequence length="1254" mass="141187">MPRPSTAPSSSGRSSPSWKKKVRMSQSELSRLKSKYSNFKQGTNQYLYGVKLEKSVSESLYETTTLPSQSTVLKSSLQPSRLSPTSFKRLGTVPAIPTPTQPEVITMSKTLLKIGGNSTTQILDLYDSQRVSLEELRVLSGSSSAGKKLQKVMKEKERYERLSMDVGEWEDHLPNYAKRKVKKVEKVEVNETERILEEIRNGGNKLEGDECFEPKVHKSRCGLCALYFHKDSMLGVISKKSVLELQSSWGVKHEGARFKAASFLYQKVKLCRFCSQMFDKQSRLARKFGKIHKQIDDAELGHHNTISDNIRMNRHREEKHIEEMKSRNLAVAGEAEQSSTTDGKLAKLAITGKVGSKVAAECTRTRREFESWWEVELDENYPIKSIVVWHRKDEGHEHRAYRATPYWIFVMDKKGGSRRLAECKRESICAAVVQGEDDKVVWKMRPNLVGKVVRIQVEGVKSLQLAGVEVIKGGLDMTHMEGGKEENDKTQNQTTTNTTTSNKMKSTTFQFDFLGTRPRRPTMALHKHSDGDQQSARPKTAPVQTLRRPTPAKPHKSLLESTKSVEALFNSTDNMYNTRQSLYSEESKILSRFTEVEIEAIQRNFLHFASVLDVPKHSHKTAAFKVMLQDLCEETEIDAISTLKAIKGLKSGGSMGPRGRKKAIFGFWEKEDVLSDFSPSVSVTTLESKTDDAPVLVAQTPASDAYTALVESYVIDDLDDALDDVQYAREVLKLGPVRITFFEFLLIIVACQERNLSSIGKIFQVPTNMVAGKKGGSNSFKVRGTRRPSTSDGTVSVGRRKRLSENMPPVLTLSQSLKHYDNPEATFASSPAPMRKPKVKNTGKTRLQKSEEEYQSLLDRIEAFEEPNLTGFEYVNEIDARKERMRELHKRVAVTPSIHPALNRKNCSLCLLSFPLDALVDSVTVKCLKQLSKSWGVTFQKLGLGISDSAILMQHRVPVCTFCSQFFDPDAFSGLANSKKKPRARFQQFFDDAYPETYSKPKIREEEDENVKRSRRASTVYVKNKLAEWEDMGITDSDHFKFDSSEDLRQGSQMEHSTNREENLMGTDQATRAVNSLEDDLEHFAHGAQAIFSPISTPGVSITESLSLVSGDPEHGDKEVHAVYHSDKKVLTEEDNAFVDEYSLLFAENNKEKRILGTVRDPGGRKVASTGVSLFEFSSKQNAEKQTSRMRRTPTILDEVKDKVSEDDESSGGEEEKGEVKGDETKSQESSKQSTVTLIHEKTGTNLWDPKQWS</sequence>
<evidence type="ECO:0000256" key="3">
    <source>
        <dbReference type="ARBA" id="ARBA00011233"/>
    </source>
</evidence>
<feature type="compositionally biased region" description="Basic residues" evidence="8">
    <location>
        <begin position="835"/>
        <end position="845"/>
    </location>
</feature>
<evidence type="ECO:0000256" key="6">
    <source>
        <dbReference type="ARBA" id="ARBA00022837"/>
    </source>
</evidence>
<evidence type="ECO:0000256" key="8">
    <source>
        <dbReference type="SAM" id="MobiDB-lite"/>
    </source>
</evidence>
<feature type="compositionally biased region" description="Basic and acidic residues" evidence="8">
    <location>
        <begin position="1214"/>
        <end position="1229"/>
    </location>
</feature>
<evidence type="ECO:0000256" key="1">
    <source>
        <dbReference type="ARBA" id="ARBA00002219"/>
    </source>
</evidence>
<evidence type="ECO:0000256" key="4">
    <source>
        <dbReference type="ARBA" id="ARBA00022723"/>
    </source>
</evidence>
<feature type="region of interest" description="Disordered" evidence="8">
    <location>
        <begin position="521"/>
        <end position="557"/>
    </location>
</feature>
<dbReference type="InterPro" id="IPR051941">
    <property type="entry name" value="BG_Antigen-Binding_Lectin"/>
</dbReference>
<feature type="compositionally biased region" description="Basic and acidic residues" evidence="8">
    <location>
        <begin position="479"/>
        <end position="489"/>
    </location>
</feature>
<feature type="region of interest" description="Disordered" evidence="8">
    <location>
        <begin position="776"/>
        <end position="797"/>
    </location>
</feature>
<keyword evidence="7" id="KW-1015">Disulfide bond</keyword>
<dbReference type="SMART" id="SM00607">
    <property type="entry name" value="FTP"/>
    <property type="match status" value="1"/>
</dbReference>
<evidence type="ECO:0000256" key="5">
    <source>
        <dbReference type="ARBA" id="ARBA00022734"/>
    </source>
</evidence>
<dbReference type="GO" id="GO:0010185">
    <property type="term" value="P:regulation of cellular defense response"/>
    <property type="evidence" value="ECO:0007669"/>
    <property type="project" value="UniProtKB-ARBA"/>
</dbReference>
<feature type="region of interest" description="Disordered" evidence="8">
    <location>
        <begin position="479"/>
        <end position="501"/>
    </location>
</feature>
<dbReference type="GO" id="GO:0046872">
    <property type="term" value="F:metal ion binding"/>
    <property type="evidence" value="ECO:0007669"/>
    <property type="project" value="UniProtKB-KW"/>
</dbReference>
<comment type="subunit">
    <text evidence="3">Homotrimer.</text>
</comment>
<organism evidence="10 11">
    <name type="scientific">Triparma verrucosa</name>
    <dbReference type="NCBI Taxonomy" id="1606542"/>
    <lineage>
        <taxon>Eukaryota</taxon>
        <taxon>Sar</taxon>
        <taxon>Stramenopiles</taxon>
        <taxon>Ochrophyta</taxon>
        <taxon>Bolidophyceae</taxon>
        <taxon>Parmales</taxon>
        <taxon>Triparmaceae</taxon>
        <taxon>Triparma</taxon>
    </lineage>
</organism>
<feature type="region of interest" description="Disordered" evidence="8">
    <location>
        <begin position="1180"/>
        <end position="1254"/>
    </location>
</feature>
<dbReference type="EMBL" id="BRXX01000576">
    <property type="protein sequence ID" value="GMH47406.1"/>
    <property type="molecule type" value="Genomic_DNA"/>
</dbReference>
<feature type="compositionally biased region" description="Low complexity" evidence="8">
    <location>
        <begin position="490"/>
        <end position="501"/>
    </location>
</feature>
<proteinExistence type="inferred from homology"/>
<dbReference type="Gene3D" id="2.60.120.260">
    <property type="entry name" value="Galactose-binding domain-like"/>
    <property type="match status" value="1"/>
</dbReference>
<dbReference type="InterPro" id="IPR006585">
    <property type="entry name" value="FTP1"/>
</dbReference>
<keyword evidence="5" id="KW-0430">Lectin</keyword>
<keyword evidence="4" id="KW-0479">Metal-binding</keyword>
<protein>
    <recommendedName>
        <fullName evidence="9">Fucolectin tachylectin-4 pentraxin-1 domain-containing protein</fullName>
    </recommendedName>
</protein>
<evidence type="ECO:0000259" key="9">
    <source>
        <dbReference type="SMART" id="SM00607"/>
    </source>
</evidence>
<dbReference type="AlphaFoldDB" id="A0A9W6Z8D0"/>
<dbReference type="Proteomes" id="UP001165160">
    <property type="component" value="Unassembled WGS sequence"/>
</dbReference>
<accession>A0A9W6Z8D0</accession>
<comment type="function">
    <text evidence="1">Acts as a defensive agent. Recognizes blood group fucosylated oligosaccharides including A, B, H and Lewis B-type antigens. Does not recognize Lewis A antigen and has low affinity for monovalent haptens.</text>
</comment>
<feature type="region of interest" description="Disordered" evidence="8">
    <location>
        <begin position="1"/>
        <end position="24"/>
    </location>
</feature>
<name>A0A9W6Z8D0_9STRA</name>
<feature type="region of interest" description="Disordered" evidence="8">
    <location>
        <begin position="825"/>
        <end position="845"/>
    </location>
</feature>
<keyword evidence="6" id="KW-0106">Calcium</keyword>
<evidence type="ECO:0000313" key="11">
    <source>
        <dbReference type="Proteomes" id="UP001165160"/>
    </source>
</evidence>
<dbReference type="PANTHER" id="PTHR45713:SF6">
    <property type="entry name" value="F5_8 TYPE C DOMAIN-CONTAINING PROTEIN"/>
    <property type="match status" value="1"/>
</dbReference>